<dbReference type="AlphaFoldDB" id="A0A8D8LS63"/>
<evidence type="ECO:0000313" key="1">
    <source>
        <dbReference type="EMBL" id="CAG6611027.1"/>
    </source>
</evidence>
<name>A0A8D8LS63_9HEMI</name>
<reference evidence="1" key="1">
    <citation type="submission" date="2021-05" db="EMBL/GenBank/DDBJ databases">
        <authorList>
            <person name="Alioto T."/>
            <person name="Alioto T."/>
            <person name="Gomez Garrido J."/>
        </authorList>
    </citation>
    <scope>NUCLEOTIDE SEQUENCE</scope>
</reference>
<accession>A0A8D8LS63</accession>
<dbReference type="EMBL" id="HBUF01020482">
    <property type="protein sequence ID" value="CAG6611027.1"/>
    <property type="molecule type" value="Transcribed_RNA"/>
</dbReference>
<proteinExistence type="predicted"/>
<organism evidence="1">
    <name type="scientific">Cacopsylla melanoneura</name>
    <dbReference type="NCBI Taxonomy" id="428564"/>
    <lineage>
        <taxon>Eukaryota</taxon>
        <taxon>Metazoa</taxon>
        <taxon>Ecdysozoa</taxon>
        <taxon>Arthropoda</taxon>
        <taxon>Hexapoda</taxon>
        <taxon>Insecta</taxon>
        <taxon>Pterygota</taxon>
        <taxon>Neoptera</taxon>
        <taxon>Paraneoptera</taxon>
        <taxon>Hemiptera</taxon>
        <taxon>Sternorrhyncha</taxon>
        <taxon>Psylloidea</taxon>
        <taxon>Psyllidae</taxon>
        <taxon>Psyllinae</taxon>
        <taxon>Cacopsylla</taxon>
    </lineage>
</organism>
<sequence length="182" mass="21027">MLKHLQRRRRLLQKLKPKMFRKTSSSTAQKKKNYFIECGRGCAFPCPTVYFDISLAVLVPLCLTAYSLQFTGWSHHGVYRQLTEYWMVLLVARSLRYFSSDVVELRTEIGEVPRESGERNYPLFVLCLIPERTDIYWVSSAEGITSKVPGEILETSWSHDEDCVGLDSPDWNQTGKRVIEAN</sequence>
<protein>
    <submittedName>
        <fullName evidence="1">Uncharacterized protein</fullName>
    </submittedName>
</protein>